<dbReference type="EMBL" id="RBKU01000001">
    <property type="protein sequence ID" value="RKR80720.1"/>
    <property type="molecule type" value="Genomic_DNA"/>
</dbReference>
<dbReference type="InterPro" id="IPR045788">
    <property type="entry name" value="MobC_2"/>
</dbReference>
<gene>
    <name evidence="1" type="ORF">BDD43_0852</name>
</gene>
<dbReference type="Pfam" id="PF19514">
    <property type="entry name" value="MobC_2"/>
    <property type="match status" value="1"/>
</dbReference>
<keyword evidence="2" id="KW-1185">Reference proteome</keyword>
<organism evidence="1 2">
    <name type="scientific">Mucilaginibacter gracilis</name>
    <dbReference type="NCBI Taxonomy" id="423350"/>
    <lineage>
        <taxon>Bacteria</taxon>
        <taxon>Pseudomonadati</taxon>
        <taxon>Bacteroidota</taxon>
        <taxon>Sphingobacteriia</taxon>
        <taxon>Sphingobacteriales</taxon>
        <taxon>Sphingobacteriaceae</taxon>
        <taxon>Mucilaginibacter</taxon>
    </lineage>
</organism>
<sequence length="128" mass="15003">MESELLKHEIKTRVNDAKFDQLTDLLNKSECRNMSELVRHILYNRPVILLHRDKSLDLLIEELSGIRKELRSIGININQITRSFNTFKEQDQKLYYALGAAEQYKIVGGKIDQLFNIITKLSEQWSPK</sequence>
<dbReference type="RefSeq" id="WP_121196553.1">
    <property type="nucleotide sequence ID" value="NZ_RBKU01000001.1"/>
</dbReference>
<evidence type="ECO:0000313" key="2">
    <source>
        <dbReference type="Proteomes" id="UP000268007"/>
    </source>
</evidence>
<name>A0A495IVH4_9SPHI</name>
<proteinExistence type="predicted"/>
<comment type="caution">
    <text evidence="1">The sequence shown here is derived from an EMBL/GenBank/DDBJ whole genome shotgun (WGS) entry which is preliminary data.</text>
</comment>
<dbReference type="AlphaFoldDB" id="A0A495IVH4"/>
<dbReference type="Proteomes" id="UP000268007">
    <property type="component" value="Unassembled WGS sequence"/>
</dbReference>
<dbReference type="OrthoDB" id="678846at2"/>
<accession>A0A495IVH4</accession>
<evidence type="ECO:0000313" key="1">
    <source>
        <dbReference type="EMBL" id="RKR80720.1"/>
    </source>
</evidence>
<protein>
    <submittedName>
        <fullName evidence="1">Mobilization protein MobC</fullName>
    </submittedName>
</protein>
<reference evidence="1 2" key="1">
    <citation type="submission" date="2018-10" db="EMBL/GenBank/DDBJ databases">
        <title>Genomic Encyclopedia of Archaeal and Bacterial Type Strains, Phase II (KMG-II): from individual species to whole genera.</title>
        <authorList>
            <person name="Goeker M."/>
        </authorList>
    </citation>
    <scope>NUCLEOTIDE SEQUENCE [LARGE SCALE GENOMIC DNA]</scope>
    <source>
        <strain evidence="1 2">DSM 18602</strain>
    </source>
</reference>